<evidence type="ECO:0000313" key="2">
    <source>
        <dbReference type="EMBL" id="CAB5394902.1"/>
    </source>
</evidence>
<dbReference type="Proteomes" id="UP000232688">
    <property type="component" value="Unassembled WGS sequence"/>
</dbReference>
<dbReference type="VEuPathDB" id="FungiDB:RhiirA1_471346"/>
<dbReference type="EMBL" id="CAGKOT010000093">
    <property type="protein sequence ID" value="CAB5394902.1"/>
    <property type="molecule type" value="Genomic_DNA"/>
</dbReference>
<comment type="caution">
    <text evidence="3">The sequence shown here is derived from an EMBL/GenBank/DDBJ whole genome shotgun (WGS) entry which is preliminary data.</text>
</comment>
<organism evidence="3 4">
    <name type="scientific">Rhizophagus irregularis</name>
    <dbReference type="NCBI Taxonomy" id="588596"/>
    <lineage>
        <taxon>Eukaryota</taxon>
        <taxon>Fungi</taxon>
        <taxon>Fungi incertae sedis</taxon>
        <taxon>Mucoromycota</taxon>
        <taxon>Glomeromycotina</taxon>
        <taxon>Glomeromycetes</taxon>
        <taxon>Glomerales</taxon>
        <taxon>Glomeraceae</taxon>
        <taxon>Rhizophagus</taxon>
    </lineage>
</organism>
<dbReference type="AlphaFoldDB" id="A0A2I1F426"/>
<sequence>MYEEIHICDSTTTTPPASSHPTSPILISTLSTSPPPSSPTNASLAEDSTYSCSNYDYDITEFNFIIRSVMKKRGQQSGNLLKFLRL</sequence>
<feature type="compositionally biased region" description="Low complexity" evidence="1">
    <location>
        <begin position="10"/>
        <end position="32"/>
    </location>
</feature>
<reference evidence="3 4" key="1">
    <citation type="submission" date="2017-10" db="EMBL/GenBank/DDBJ databases">
        <title>Extensive intraspecific genome diversity in a model arbuscular mycorrhizal fungus.</title>
        <authorList>
            <person name="Chen E.C.H."/>
            <person name="Morin E."/>
            <person name="Baudet D."/>
            <person name="Noel J."/>
            <person name="Ndikumana S."/>
            <person name="Charron P."/>
            <person name="St-Onge C."/>
            <person name="Giorgi J."/>
            <person name="Grigoriev I.V."/>
            <person name="Roux C."/>
            <person name="Martin F.M."/>
            <person name="Corradi N."/>
        </authorList>
    </citation>
    <scope>NUCLEOTIDE SEQUENCE [LARGE SCALE GENOMIC DNA]</scope>
    <source>
        <strain evidence="3 4">A1</strain>
    </source>
</reference>
<evidence type="ECO:0000313" key="4">
    <source>
        <dbReference type="Proteomes" id="UP000232688"/>
    </source>
</evidence>
<protein>
    <submittedName>
        <fullName evidence="3">Uncharacterized protein</fullName>
    </submittedName>
</protein>
<evidence type="ECO:0000256" key="1">
    <source>
        <dbReference type="SAM" id="MobiDB-lite"/>
    </source>
</evidence>
<dbReference type="Proteomes" id="UP000684084">
    <property type="component" value="Unassembled WGS sequence"/>
</dbReference>
<accession>A0A2I1F426</accession>
<name>A0A2I1F426_9GLOM</name>
<evidence type="ECO:0000313" key="3">
    <source>
        <dbReference type="EMBL" id="PKC58197.1"/>
    </source>
</evidence>
<reference evidence="2" key="3">
    <citation type="submission" date="2020-05" db="EMBL/GenBank/DDBJ databases">
        <authorList>
            <person name="Rincon C."/>
            <person name="Sanders R I."/>
            <person name="Robbins C."/>
            <person name="Chaturvedi A."/>
        </authorList>
    </citation>
    <scope>NUCLEOTIDE SEQUENCE</scope>
    <source>
        <strain evidence="2">CHB12</strain>
    </source>
</reference>
<reference evidence="3 4" key="2">
    <citation type="submission" date="2017-10" db="EMBL/GenBank/DDBJ databases">
        <title>Genome analyses suggest a sexual origin of heterokaryosis in a supposedly ancient asexual fungus.</title>
        <authorList>
            <person name="Corradi N."/>
            <person name="Sedzielewska K."/>
            <person name="Noel J."/>
            <person name="Charron P."/>
            <person name="Farinelli L."/>
            <person name="Marton T."/>
            <person name="Kruger M."/>
            <person name="Pelin A."/>
            <person name="Brachmann A."/>
            <person name="Corradi N."/>
        </authorList>
    </citation>
    <scope>NUCLEOTIDE SEQUENCE [LARGE SCALE GENOMIC DNA]</scope>
    <source>
        <strain evidence="3 4">A1</strain>
    </source>
</reference>
<proteinExistence type="predicted"/>
<dbReference type="EMBL" id="LLXH01001605">
    <property type="protein sequence ID" value="PKC58197.1"/>
    <property type="molecule type" value="Genomic_DNA"/>
</dbReference>
<dbReference type="OrthoDB" id="10366797at2759"/>
<gene>
    <name evidence="2" type="ORF">CHRIB12_LOCUS23577</name>
    <name evidence="3" type="ORF">RhiirA1_471346</name>
</gene>
<feature type="region of interest" description="Disordered" evidence="1">
    <location>
        <begin position="1"/>
        <end position="45"/>
    </location>
</feature>